<feature type="non-terminal residue" evidence="3">
    <location>
        <position position="1"/>
    </location>
</feature>
<dbReference type="EMBL" id="BKCJ011843048">
    <property type="protein sequence ID" value="GFD57613.1"/>
    <property type="molecule type" value="Genomic_DNA"/>
</dbReference>
<organism evidence="3">
    <name type="scientific">Tanacetum cinerariifolium</name>
    <name type="common">Dalmatian daisy</name>
    <name type="synonym">Chrysanthemum cinerariifolium</name>
    <dbReference type="NCBI Taxonomy" id="118510"/>
    <lineage>
        <taxon>Eukaryota</taxon>
        <taxon>Viridiplantae</taxon>
        <taxon>Streptophyta</taxon>
        <taxon>Embryophyta</taxon>
        <taxon>Tracheophyta</taxon>
        <taxon>Spermatophyta</taxon>
        <taxon>Magnoliopsida</taxon>
        <taxon>eudicotyledons</taxon>
        <taxon>Gunneridae</taxon>
        <taxon>Pentapetalae</taxon>
        <taxon>asterids</taxon>
        <taxon>campanulids</taxon>
        <taxon>Asterales</taxon>
        <taxon>Asteraceae</taxon>
        <taxon>Asteroideae</taxon>
        <taxon>Anthemideae</taxon>
        <taxon>Anthemidinae</taxon>
        <taxon>Tanacetum</taxon>
    </lineage>
</organism>
<feature type="non-terminal residue" evidence="3">
    <location>
        <position position="86"/>
    </location>
</feature>
<dbReference type="InterPro" id="IPR002104">
    <property type="entry name" value="Integrase_catalytic"/>
</dbReference>
<reference evidence="3" key="1">
    <citation type="journal article" date="2019" name="Sci. Rep.">
        <title>Draft genome of Tanacetum cinerariifolium, the natural source of mosquito coil.</title>
        <authorList>
            <person name="Yamashiro T."/>
            <person name="Shiraishi A."/>
            <person name="Satake H."/>
            <person name="Nakayama K."/>
        </authorList>
    </citation>
    <scope>NUCLEOTIDE SEQUENCE</scope>
</reference>
<dbReference type="Gene3D" id="1.10.443.10">
    <property type="entry name" value="Intergrase catalytic core"/>
    <property type="match status" value="1"/>
</dbReference>
<evidence type="ECO:0000256" key="1">
    <source>
        <dbReference type="ARBA" id="ARBA00023172"/>
    </source>
</evidence>
<sequence>ELVRITDEAASEAIKAIFADAARAADAQGDGDTAATLRQASAHWLRHSMLTNHANNGVQLKTLQDTAGHANIATTAAYLHKTDNER</sequence>
<dbReference type="Pfam" id="PF00589">
    <property type="entry name" value="Phage_integrase"/>
    <property type="match status" value="1"/>
</dbReference>
<gene>
    <name evidence="3" type="ORF">Tci_929582</name>
</gene>
<dbReference type="SUPFAM" id="SSF56349">
    <property type="entry name" value="DNA breaking-rejoining enzymes"/>
    <property type="match status" value="1"/>
</dbReference>
<name>A0A699XEL4_TANCI</name>
<dbReference type="AlphaFoldDB" id="A0A699XEL4"/>
<evidence type="ECO:0000313" key="3">
    <source>
        <dbReference type="EMBL" id="GFD57613.1"/>
    </source>
</evidence>
<proteinExistence type="predicted"/>
<protein>
    <recommendedName>
        <fullName evidence="2">Tyr recombinase domain-containing protein</fullName>
    </recommendedName>
</protein>
<accession>A0A699XEL4</accession>
<dbReference type="CDD" id="cd00397">
    <property type="entry name" value="DNA_BRE_C"/>
    <property type="match status" value="1"/>
</dbReference>
<dbReference type="GO" id="GO:0006310">
    <property type="term" value="P:DNA recombination"/>
    <property type="evidence" value="ECO:0007669"/>
    <property type="project" value="UniProtKB-KW"/>
</dbReference>
<comment type="caution">
    <text evidence="3">The sequence shown here is derived from an EMBL/GenBank/DDBJ whole genome shotgun (WGS) entry which is preliminary data.</text>
</comment>
<feature type="domain" description="Tyr recombinase" evidence="2">
    <location>
        <begin position="11"/>
        <end position="84"/>
    </location>
</feature>
<dbReference type="InterPro" id="IPR011010">
    <property type="entry name" value="DNA_brk_join_enz"/>
</dbReference>
<dbReference type="InterPro" id="IPR013762">
    <property type="entry name" value="Integrase-like_cat_sf"/>
</dbReference>
<evidence type="ECO:0000259" key="2">
    <source>
        <dbReference type="Pfam" id="PF00589"/>
    </source>
</evidence>
<keyword evidence="1" id="KW-0233">DNA recombination</keyword>
<dbReference type="GO" id="GO:0015074">
    <property type="term" value="P:DNA integration"/>
    <property type="evidence" value="ECO:0007669"/>
    <property type="project" value="InterPro"/>
</dbReference>
<dbReference type="GO" id="GO:0003677">
    <property type="term" value="F:DNA binding"/>
    <property type="evidence" value="ECO:0007669"/>
    <property type="project" value="InterPro"/>
</dbReference>